<name>A0ACC1PZN9_9APHY</name>
<gene>
    <name evidence="1" type="ORF">NUW54_g3823</name>
</gene>
<dbReference type="Proteomes" id="UP001144978">
    <property type="component" value="Unassembled WGS sequence"/>
</dbReference>
<dbReference type="EMBL" id="JANSHE010000825">
    <property type="protein sequence ID" value="KAJ3006736.1"/>
    <property type="molecule type" value="Genomic_DNA"/>
</dbReference>
<reference evidence="1" key="1">
    <citation type="submission" date="2022-08" db="EMBL/GenBank/DDBJ databases">
        <title>Genome Sequence of Pycnoporus sanguineus.</title>
        <authorList>
            <person name="Buettner E."/>
        </authorList>
    </citation>
    <scope>NUCLEOTIDE SEQUENCE</scope>
    <source>
        <strain evidence="1">CG-C14</strain>
    </source>
</reference>
<evidence type="ECO:0000313" key="1">
    <source>
        <dbReference type="EMBL" id="KAJ3006736.1"/>
    </source>
</evidence>
<evidence type="ECO:0000313" key="2">
    <source>
        <dbReference type="Proteomes" id="UP001144978"/>
    </source>
</evidence>
<comment type="caution">
    <text evidence="1">The sequence shown here is derived from an EMBL/GenBank/DDBJ whole genome shotgun (WGS) entry which is preliminary data.</text>
</comment>
<sequence>MSPLSQQRALLLQSKQGEFAVGTRNVPQPKPGEILVKNEAVALNPLDWKIQALGIIVQDYPAVIGIHAAGVVEAVGDGVETWKPGARVFVRITSEQELLTKGASRLYQGDLENDHGTYQQYTLIDAKLVAKVIRPTQVSETAAYTSLFEIPNAMSFEDAASLPLAIATGAVGLYHVQGGPRFDPPWKEGARGKYAGTPLVIMGGACTNGSLAIQWARLSGFSPIIATASLKNEEYLRSLGATHVLDRELFASELFTQVNKIAGGRVPVVYDAISTAATQNAAFDLLSPGGRLLIVTPNALDEDRKARASEEGDGRAVVNVLGIVQIPFLRPFGEELFAHLCALLEEGAFKPPRVQVIPGGLSGIAAGLEKLQDGEVSAQKLVVRPAETR</sequence>
<proteinExistence type="predicted"/>
<protein>
    <submittedName>
        <fullName evidence="1">Uncharacterized protein</fullName>
    </submittedName>
</protein>
<keyword evidence="2" id="KW-1185">Reference proteome</keyword>
<accession>A0ACC1PZN9</accession>
<organism evidence="1 2">
    <name type="scientific">Trametes sanguinea</name>
    <dbReference type="NCBI Taxonomy" id="158606"/>
    <lineage>
        <taxon>Eukaryota</taxon>
        <taxon>Fungi</taxon>
        <taxon>Dikarya</taxon>
        <taxon>Basidiomycota</taxon>
        <taxon>Agaricomycotina</taxon>
        <taxon>Agaricomycetes</taxon>
        <taxon>Polyporales</taxon>
        <taxon>Polyporaceae</taxon>
        <taxon>Trametes</taxon>
    </lineage>
</organism>